<name>A0A9E8ML44_9MICO</name>
<keyword evidence="2" id="KW-0472">Membrane</keyword>
<proteinExistence type="predicted"/>
<evidence type="ECO:0000256" key="2">
    <source>
        <dbReference type="SAM" id="Phobius"/>
    </source>
</evidence>
<sequence length="265" mass="26998">MTRDAAAESARIAELQRLAYGRASTPAEAARAEAAALELQQLLAARAAAEHPTPTDDRAAAPPADAHRADAADVTDVTDAPDDDAGPRPWWQRLPALVGALAAAIVGGGALLGVLTPSGPPAALVVFDRAPDAAELALTGRFQQLGAPVDGLRIIGDAGAAELVAFRAPTGTAQQLADAAGAGEPSLPLVDESRFGENGEPVRESAEQDVCLMVVDRGLPSGTSCASVGDFVERGLEVEGRDALSGAPYRGSWLADGSVTFEPLP</sequence>
<feature type="transmembrane region" description="Helical" evidence="2">
    <location>
        <begin position="94"/>
        <end position="115"/>
    </location>
</feature>
<keyword evidence="4" id="KW-1185">Reference proteome</keyword>
<evidence type="ECO:0000313" key="4">
    <source>
        <dbReference type="Proteomes" id="UP001164706"/>
    </source>
</evidence>
<dbReference type="Proteomes" id="UP001164706">
    <property type="component" value="Chromosome"/>
</dbReference>
<reference evidence="3" key="1">
    <citation type="submission" date="2022-11" db="EMBL/GenBank/DDBJ databases">
        <title>Description of Microcella daejonensis nov. sp, isolated from riverside soil.</title>
        <authorList>
            <person name="Molina K.M."/>
            <person name="Kim S.B."/>
        </authorList>
    </citation>
    <scope>NUCLEOTIDE SEQUENCE</scope>
    <source>
        <strain evidence="3">MMS21-STM12</strain>
    </source>
</reference>
<evidence type="ECO:0000313" key="3">
    <source>
        <dbReference type="EMBL" id="WAB81479.1"/>
    </source>
</evidence>
<keyword evidence="2" id="KW-1133">Transmembrane helix</keyword>
<keyword evidence="2" id="KW-0812">Transmembrane</keyword>
<dbReference type="EMBL" id="CP113089">
    <property type="protein sequence ID" value="WAB81479.1"/>
    <property type="molecule type" value="Genomic_DNA"/>
</dbReference>
<dbReference type="KEGG" id="mdb:OVN18_00150"/>
<feature type="region of interest" description="Disordered" evidence="1">
    <location>
        <begin position="45"/>
        <end position="88"/>
    </location>
</feature>
<feature type="compositionally biased region" description="Basic and acidic residues" evidence="1">
    <location>
        <begin position="53"/>
        <end position="71"/>
    </location>
</feature>
<organism evidence="3 4">
    <name type="scientific">Microcella daejeonensis</name>
    <dbReference type="NCBI Taxonomy" id="2994971"/>
    <lineage>
        <taxon>Bacteria</taxon>
        <taxon>Bacillati</taxon>
        <taxon>Actinomycetota</taxon>
        <taxon>Actinomycetes</taxon>
        <taxon>Micrococcales</taxon>
        <taxon>Microbacteriaceae</taxon>
        <taxon>Microcella</taxon>
    </lineage>
</organism>
<accession>A0A9E8ML44</accession>
<gene>
    <name evidence="3" type="ORF">OVN18_00150</name>
</gene>
<evidence type="ECO:0000256" key="1">
    <source>
        <dbReference type="SAM" id="MobiDB-lite"/>
    </source>
</evidence>
<dbReference type="RefSeq" id="WP_267781232.1">
    <property type="nucleotide sequence ID" value="NZ_CP113089.1"/>
</dbReference>
<dbReference type="AlphaFoldDB" id="A0A9E8ML44"/>
<protein>
    <submittedName>
        <fullName evidence="3">Uncharacterized protein</fullName>
    </submittedName>
</protein>